<evidence type="ECO:0000259" key="5">
    <source>
        <dbReference type="SMART" id="SM00849"/>
    </source>
</evidence>
<dbReference type="AlphaFoldDB" id="A0A1S8CYH5"/>
<comment type="similarity">
    <text evidence="1">Belongs to the metallo-beta-lactamase superfamily.</text>
</comment>
<dbReference type="InterPro" id="IPR001279">
    <property type="entry name" value="Metallo-B-lactamas"/>
</dbReference>
<dbReference type="STRING" id="1907941.BKE30_03515"/>
<sequence length="277" mass="30969">MRIHHLNCGTMCPACQKLINGYGSWKKPARLVCHCLLLETTLGLILVDCGFGSRDVQNPRGRLGDTFLKLARPTLDISETALYQIQALGYAPEAVSHIIPTHLDLDHAGGLSDFPHAKVHVLEAELLQIVQPDMRDLLRFRSVQFEHQPQWVVHSLSQSQAQQPWFGFDAIAPITALANDLLLVPLIGHTKGHVGVAVRQGKKWLLHCGDAYFHHSQISAQPRMPPGLKFFEKLVQTYAKPRIANLARLQQLALHHGDEVSLFCAHDPQELMRYTAS</sequence>
<evidence type="ECO:0000313" key="6">
    <source>
        <dbReference type="EMBL" id="ONG41695.1"/>
    </source>
</evidence>
<keyword evidence="2" id="KW-0479">Metal-binding</keyword>
<dbReference type="GO" id="GO:0016787">
    <property type="term" value="F:hydrolase activity"/>
    <property type="evidence" value="ECO:0007669"/>
    <property type="project" value="UniProtKB-KW"/>
</dbReference>
<dbReference type="EMBL" id="MLCN01000008">
    <property type="protein sequence ID" value="ONG41695.1"/>
    <property type="molecule type" value="Genomic_DNA"/>
</dbReference>
<keyword evidence="3 6" id="KW-0378">Hydrolase</keyword>
<keyword evidence="7" id="KW-1185">Reference proteome</keyword>
<dbReference type="PANTHER" id="PTHR42978:SF3">
    <property type="entry name" value="BLR3078 PROTEIN"/>
    <property type="match status" value="1"/>
</dbReference>
<dbReference type="SUPFAM" id="SSF56281">
    <property type="entry name" value="Metallo-hydrolase/oxidoreductase"/>
    <property type="match status" value="1"/>
</dbReference>
<reference evidence="6 7" key="1">
    <citation type="submission" date="2016-10" db="EMBL/GenBank/DDBJ databases">
        <title>Draft Genome sequence of Alkanindiges sp. strain H1.</title>
        <authorList>
            <person name="Subhash Y."/>
            <person name="Lee S."/>
        </authorList>
    </citation>
    <scope>NUCLEOTIDE SEQUENCE [LARGE SCALE GENOMIC DNA]</scope>
    <source>
        <strain evidence="6 7">H1</strain>
    </source>
</reference>
<evidence type="ECO:0000256" key="2">
    <source>
        <dbReference type="ARBA" id="ARBA00022723"/>
    </source>
</evidence>
<evidence type="ECO:0000313" key="7">
    <source>
        <dbReference type="Proteomes" id="UP000192132"/>
    </source>
</evidence>
<accession>A0A1S8CYH5</accession>
<keyword evidence="4" id="KW-0862">Zinc</keyword>
<gene>
    <name evidence="6" type="ORF">BKE30_03515</name>
</gene>
<dbReference type="GO" id="GO:0046872">
    <property type="term" value="F:metal ion binding"/>
    <property type="evidence" value="ECO:0007669"/>
    <property type="project" value="UniProtKB-KW"/>
</dbReference>
<dbReference type="Proteomes" id="UP000192132">
    <property type="component" value="Unassembled WGS sequence"/>
</dbReference>
<feature type="domain" description="Metallo-beta-lactamase" evidence="5">
    <location>
        <begin position="32"/>
        <end position="266"/>
    </location>
</feature>
<dbReference type="InterPro" id="IPR036866">
    <property type="entry name" value="RibonucZ/Hydroxyglut_hydro"/>
</dbReference>
<evidence type="ECO:0000256" key="3">
    <source>
        <dbReference type="ARBA" id="ARBA00022801"/>
    </source>
</evidence>
<dbReference type="OrthoDB" id="5443440at2"/>
<dbReference type="PANTHER" id="PTHR42978">
    <property type="entry name" value="QUORUM-QUENCHING LACTONASE YTNP-RELATED-RELATED"/>
    <property type="match status" value="1"/>
</dbReference>
<evidence type="ECO:0000256" key="1">
    <source>
        <dbReference type="ARBA" id="ARBA00007749"/>
    </source>
</evidence>
<dbReference type="Pfam" id="PF00753">
    <property type="entry name" value="Lactamase_B"/>
    <property type="match status" value="1"/>
</dbReference>
<protein>
    <submittedName>
        <fullName evidence="6">MBL fold metallo-hydrolase</fullName>
    </submittedName>
</protein>
<name>A0A1S8CYH5_9GAMM</name>
<proteinExistence type="inferred from homology"/>
<organism evidence="6 7">
    <name type="scientific">Alkanindiges hydrocarboniclasticus</name>
    <dbReference type="NCBI Taxonomy" id="1907941"/>
    <lineage>
        <taxon>Bacteria</taxon>
        <taxon>Pseudomonadati</taxon>
        <taxon>Pseudomonadota</taxon>
        <taxon>Gammaproteobacteria</taxon>
        <taxon>Moraxellales</taxon>
        <taxon>Moraxellaceae</taxon>
        <taxon>Alkanindiges</taxon>
    </lineage>
</organism>
<evidence type="ECO:0000256" key="4">
    <source>
        <dbReference type="ARBA" id="ARBA00022833"/>
    </source>
</evidence>
<dbReference type="SMART" id="SM00849">
    <property type="entry name" value="Lactamase_B"/>
    <property type="match status" value="1"/>
</dbReference>
<dbReference type="InterPro" id="IPR051013">
    <property type="entry name" value="MBL_superfamily_lactonases"/>
</dbReference>
<dbReference type="Gene3D" id="3.60.15.10">
    <property type="entry name" value="Ribonuclease Z/Hydroxyacylglutathione hydrolase-like"/>
    <property type="match status" value="1"/>
</dbReference>
<comment type="caution">
    <text evidence="6">The sequence shown here is derived from an EMBL/GenBank/DDBJ whole genome shotgun (WGS) entry which is preliminary data.</text>
</comment>
<dbReference type="CDD" id="cd07742">
    <property type="entry name" value="metallo-hydrolase-like_MBL-fold"/>
    <property type="match status" value="1"/>
</dbReference>